<comment type="subcellular location">
    <subcellularLocation>
        <location evidence="1">Cell membrane</location>
        <topology evidence="1">Single-pass type I membrane protein</topology>
    </subcellularLocation>
</comment>
<dbReference type="InterPro" id="IPR003591">
    <property type="entry name" value="Leu-rich_rpt_typical-subtyp"/>
</dbReference>
<keyword evidence="7" id="KW-1070">Brassinosteroid signaling pathway</keyword>
<dbReference type="FunFam" id="3.80.10.10:FF:000041">
    <property type="entry name" value="LRR receptor-like serine/threonine-protein kinase ERECTA"/>
    <property type="match status" value="1"/>
</dbReference>
<proteinExistence type="inferred from homology"/>
<keyword evidence="5" id="KW-0723">Serine/threonine-protein kinase</keyword>
<comment type="similarity">
    <text evidence="2">Belongs to the RLP family.</text>
</comment>
<dbReference type="InterPro" id="IPR013210">
    <property type="entry name" value="LRR_N_plant-typ"/>
</dbReference>
<evidence type="ECO:0000256" key="15">
    <source>
        <dbReference type="ARBA" id="ARBA00047899"/>
    </source>
</evidence>
<comment type="catalytic activity">
    <reaction evidence="16">
        <text>L-seryl-[protein] + ATP = O-phospho-L-seryl-[protein] + ADP + H(+)</text>
        <dbReference type="Rhea" id="RHEA:17989"/>
        <dbReference type="Rhea" id="RHEA-COMP:9863"/>
        <dbReference type="Rhea" id="RHEA-COMP:11604"/>
        <dbReference type="ChEBI" id="CHEBI:15378"/>
        <dbReference type="ChEBI" id="CHEBI:29999"/>
        <dbReference type="ChEBI" id="CHEBI:30616"/>
        <dbReference type="ChEBI" id="CHEBI:83421"/>
        <dbReference type="ChEBI" id="CHEBI:456216"/>
        <dbReference type="EC" id="2.7.11.1"/>
    </reaction>
</comment>
<keyword evidence="5" id="KW-0418">Kinase</keyword>
<dbReference type="GO" id="GO:0009742">
    <property type="term" value="P:brassinosteroid mediated signaling pathway"/>
    <property type="evidence" value="ECO:0007669"/>
    <property type="project" value="UniProtKB-KW"/>
</dbReference>
<reference evidence="20" key="1">
    <citation type="journal article" date="2022" name="Cell">
        <title>Repeat-based holocentromeres influence genome architecture and karyotype evolution.</title>
        <authorList>
            <person name="Hofstatter P.G."/>
            <person name="Thangavel G."/>
            <person name="Lux T."/>
            <person name="Neumann P."/>
            <person name="Vondrak T."/>
            <person name="Novak P."/>
            <person name="Zhang M."/>
            <person name="Costa L."/>
            <person name="Castellani M."/>
            <person name="Scott A."/>
            <person name="Toegelov H."/>
            <person name="Fuchs J."/>
            <person name="Mata-Sucre Y."/>
            <person name="Dias Y."/>
            <person name="Vanzela A.L.L."/>
            <person name="Huettel B."/>
            <person name="Almeida C.C.S."/>
            <person name="Simkova H."/>
            <person name="Souza G."/>
            <person name="Pedrosa-Harand A."/>
            <person name="Macas J."/>
            <person name="Mayer K.F.X."/>
            <person name="Houben A."/>
            <person name="Marques A."/>
        </authorList>
    </citation>
    <scope>NUCLEOTIDE SEQUENCE</scope>
    <source>
        <strain evidence="20">RhyBre1mFocal</strain>
    </source>
</reference>
<dbReference type="Pfam" id="PF13855">
    <property type="entry name" value="LRR_8"/>
    <property type="match status" value="3"/>
</dbReference>
<dbReference type="Pfam" id="PF08263">
    <property type="entry name" value="LRRNT_2"/>
    <property type="match status" value="1"/>
</dbReference>
<dbReference type="InterPro" id="IPR001611">
    <property type="entry name" value="Leu-rich_rpt"/>
</dbReference>
<dbReference type="Pfam" id="PF00560">
    <property type="entry name" value="LRR_1"/>
    <property type="match status" value="2"/>
</dbReference>
<evidence type="ECO:0000256" key="5">
    <source>
        <dbReference type="ARBA" id="ARBA00022527"/>
    </source>
</evidence>
<evidence type="ECO:0000313" key="21">
    <source>
        <dbReference type="Proteomes" id="UP001151287"/>
    </source>
</evidence>
<evidence type="ECO:0000256" key="2">
    <source>
        <dbReference type="ARBA" id="ARBA00009592"/>
    </source>
</evidence>
<feature type="transmembrane region" description="Helical" evidence="17">
    <location>
        <begin position="694"/>
        <end position="715"/>
    </location>
</feature>
<dbReference type="SMART" id="SM00369">
    <property type="entry name" value="LRR_TYP"/>
    <property type="match status" value="7"/>
</dbReference>
<evidence type="ECO:0000256" key="3">
    <source>
        <dbReference type="ARBA" id="ARBA00012513"/>
    </source>
</evidence>
<dbReference type="PANTHER" id="PTHR48056:SF18">
    <property type="entry name" value="NON-SPECIFIC SERINE_THREONINE PROTEIN KINASE"/>
    <property type="match status" value="1"/>
</dbReference>
<dbReference type="FunFam" id="3.80.10.10:FF:000383">
    <property type="entry name" value="Leucine-rich repeat receptor protein kinase EMS1"/>
    <property type="match status" value="2"/>
</dbReference>
<keyword evidence="10" id="KW-0677">Repeat</keyword>
<evidence type="ECO:0000256" key="7">
    <source>
        <dbReference type="ARBA" id="ARBA00022626"/>
    </source>
</evidence>
<accession>A0A9Q0HKR0</accession>
<comment type="catalytic activity">
    <reaction evidence="15">
        <text>L-threonyl-[protein] + ATP = O-phospho-L-threonyl-[protein] + ADP + H(+)</text>
        <dbReference type="Rhea" id="RHEA:46608"/>
        <dbReference type="Rhea" id="RHEA-COMP:11060"/>
        <dbReference type="Rhea" id="RHEA-COMP:11605"/>
        <dbReference type="ChEBI" id="CHEBI:15378"/>
        <dbReference type="ChEBI" id="CHEBI:30013"/>
        <dbReference type="ChEBI" id="CHEBI:30616"/>
        <dbReference type="ChEBI" id="CHEBI:61977"/>
        <dbReference type="ChEBI" id="CHEBI:456216"/>
        <dbReference type="EC" id="2.7.11.1"/>
    </reaction>
</comment>
<keyword evidence="4" id="KW-1003">Cell membrane</keyword>
<keyword evidence="13" id="KW-0675">Receptor</keyword>
<dbReference type="Pfam" id="PF13516">
    <property type="entry name" value="LRR_6"/>
    <property type="match status" value="2"/>
</dbReference>
<keyword evidence="21" id="KW-1185">Reference proteome</keyword>
<evidence type="ECO:0000256" key="17">
    <source>
        <dbReference type="SAM" id="Phobius"/>
    </source>
</evidence>
<dbReference type="PROSITE" id="PS51450">
    <property type="entry name" value="LRR"/>
    <property type="match status" value="2"/>
</dbReference>
<evidence type="ECO:0000256" key="8">
    <source>
        <dbReference type="ARBA" id="ARBA00022692"/>
    </source>
</evidence>
<evidence type="ECO:0000256" key="14">
    <source>
        <dbReference type="ARBA" id="ARBA00023180"/>
    </source>
</evidence>
<evidence type="ECO:0000256" key="13">
    <source>
        <dbReference type="ARBA" id="ARBA00023170"/>
    </source>
</evidence>
<dbReference type="GO" id="GO:0033612">
    <property type="term" value="F:receptor serine/threonine kinase binding"/>
    <property type="evidence" value="ECO:0007669"/>
    <property type="project" value="TreeGrafter"/>
</dbReference>
<keyword evidence="8 17" id="KW-0812">Transmembrane</keyword>
<dbReference type="Pfam" id="PF20141">
    <property type="entry name" value="Island"/>
    <property type="match status" value="1"/>
</dbReference>
<organism evidence="20 21">
    <name type="scientific">Rhynchospora breviuscula</name>
    <dbReference type="NCBI Taxonomy" id="2022672"/>
    <lineage>
        <taxon>Eukaryota</taxon>
        <taxon>Viridiplantae</taxon>
        <taxon>Streptophyta</taxon>
        <taxon>Embryophyta</taxon>
        <taxon>Tracheophyta</taxon>
        <taxon>Spermatophyta</taxon>
        <taxon>Magnoliopsida</taxon>
        <taxon>Liliopsida</taxon>
        <taxon>Poales</taxon>
        <taxon>Cyperaceae</taxon>
        <taxon>Cyperoideae</taxon>
        <taxon>Rhynchosporeae</taxon>
        <taxon>Rhynchospora</taxon>
    </lineage>
</organism>
<feature type="domain" description="Leucine-rich repeat-containing N-terminal plant-type" evidence="18">
    <location>
        <begin position="3"/>
        <end position="38"/>
    </location>
</feature>
<sequence length="716" mass="76935">MSGDVDLLLSFKNSLPNPSLLSSWNPNQGLCLFQGVGCKWGQVSSLTLQGIALNPDFYSVSTYLLSLQTLETLCLHSVNLTGGISAPSKCADQLTGLDLSGNNLHGSVSDAMSLATSCSSLQSLNLSSNSIGVYPLKKGVPLPPVFPLKSLNLSYNKIESTGDLQWILSGLGILQTLDLSANKIVGSIPEISNCTSLKYFDLSSNLLSGTVPPGTLSNCFSLTYLNLSSNHFTGNAPPDLASCTGLTTLSLAYNNFSGEIPFLSLTSMPDLKLLELGFNNFSGSLSGSISKLTSLEILDLSSNGFSGPIPASLCTKGSSSLKELYMQNNYFTGSIPDSLSNCAKLVSLNLSLNELNGSIPGTLGTLSNLKDLITWQNYLNGDIPAELSSLKSLENLILDYNGLTGMVPDLGNCTGLNWISLASNQLTGSIPAWIGKLESLAILRLGNNSFTGPIPPELGDCKSLVWLDLNGNQLNGKILPALAKQSGKVAVSLSRAKRYVYLRNDENSQCHGKGSYLKFDGIRPDDLIRMPSKRLCNFTRVYMGNTQYNFNNNGSMIFLDLSYNMLDGHIPKEIGMMHYLMILNLGHNLLSGLIPPEMGELAQVGVLDLSHNRLEGSIPESFSAMSLLSEINLSNNQLNGSIPQLGSLATFPKYVYENNSDLCGFPLPPCDVTSMSPVDRSEQSSINDESSQSWWIALGVLFSTFFVIGFVIGLFL</sequence>
<keyword evidence="5" id="KW-0808">Transferase</keyword>
<comment type="caution">
    <text evidence="20">The sequence shown here is derived from an EMBL/GenBank/DDBJ whole genome shotgun (WGS) entry which is preliminary data.</text>
</comment>
<name>A0A9Q0HKR0_9POAL</name>
<keyword evidence="6" id="KW-0433">Leucine-rich repeat</keyword>
<evidence type="ECO:0000256" key="11">
    <source>
        <dbReference type="ARBA" id="ARBA00022989"/>
    </source>
</evidence>
<feature type="domain" description="Brassinosteroid receptor BRI1 island" evidence="19">
    <location>
        <begin position="487"/>
        <end position="551"/>
    </location>
</feature>
<dbReference type="Gene3D" id="3.80.10.10">
    <property type="entry name" value="Ribonuclease Inhibitor"/>
    <property type="match status" value="1"/>
</dbReference>
<dbReference type="InterPro" id="IPR032675">
    <property type="entry name" value="LRR_dom_sf"/>
</dbReference>
<protein>
    <recommendedName>
        <fullName evidence="3">non-specific serine/threonine protein kinase</fullName>
        <ecNumber evidence="3">2.7.11.1</ecNumber>
    </recommendedName>
</protein>
<dbReference type="GO" id="GO:0005886">
    <property type="term" value="C:plasma membrane"/>
    <property type="evidence" value="ECO:0007669"/>
    <property type="project" value="UniProtKB-SubCell"/>
</dbReference>
<evidence type="ECO:0000256" key="6">
    <source>
        <dbReference type="ARBA" id="ARBA00022614"/>
    </source>
</evidence>
<evidence type="ECO:0000256" key="1">
    <source>
        <dbReference type="ARBA" id="ARBA00004251"/>
    </source>
</evidence>
<dbReference type="Proteomes" id="UP001151287">
    <property type="component" value="Unassembled WGS sequence"/>
</dbReference>
<keyword evidence="14" id="KW-0325">Glycoprotein</keyword>
<evidence type="ECO:0000256" key="9">
    <source>
        <dbReference type="ARBA" id="ARBA00022729"/>
    </source>
</evidence>
<evidence type="ECO:0000256" key="16">
    <source>
        <dbReference type="ARBA" id="ARBA00048679"/>
    </source>
</evidence>
<dbReference type="FunFam" id="3.80.10.10:FF:000111">
    <property type="entry name" value="LRR receptor-like serine/threonine-protein kinase ERECTA"/>
    <property type="match status" value="1"/>
</dbReference>
<keyword evidence="9" id="KW-0732">Signal</keyword>
<dbReference type="InterPro" id="IPR050647">
    <property type="entry name" value="Plant_LRR-RLKs"/>
</dbReference>
<dbReference type="InterPro" id="IPR045381">
    <property type="entry name" value="BRI1_island_dom"/>
</dbReference>
<evidence type="ECO:0000256" key="10">
    <source>
        <dbReference type="ARBA" id="ARBA00022737"/>
    </source>
</evidence>
<evidence type="ECO:0000259" key="18">
    <source>
        <dbReference type="Pfam" id="PF08263"/>
    </source>
</evidence>
<evidence type="ECO:0000256" key="12">
    <source>
        <dbReference type="ARBA" id="ARBA00023136"/>
    </source>
</evidence>
<keyword evidence="12 17" id="KW-0472">Membrane</keyword>
<dbReference type="PANTHER" id="PTHR48056">
    <property type="entry name" value="LRR RECEPTOR-LIKE SERINE/THREONINE-PROTEIN KINASE-RELATED"/>
    <property type="match status" value="1"/>
</dbReference>
<evidence type="ECO:0000256" key="4">
    <source>
        <dbReference type="ARBA" id="ARBA00022475"/>
    </source>
</evidence>
<evidence type="ECO:0000259" key="19">
    <source>
        <dbReference type="Pfam" id="PF20141"/>
    </source>
</evidence>
<evidence type="ECO:0000313" key="20">
    <source>
        <dbReference type="EMBL" id="KAJ1689444.1"/>
    </source>
</evidence>
<dbReference type="OrthoDB" id="1371922at2759"/>
<gene>
    <name evidence="20" type="ORF">LUZ63_013599</name>
</gene>
<dbReference type="EC" id="2.7.11.1" evidence="3"/>
<dbReference type="SUPFAM" id="SSF52058">
    <property type="entry name" value="L domain-like"/>
    <property type="match status" value="2"/>
</dbReference>
<keyword evidence="11 17" id="KW-1133">Transmembrane helix</keyword>
<dbReference type="AlphaFoldDB" id="A0A9Q0HKR0"/>
<dbReference type="GO" id="GO:0004674">
    <property type="term" value="F:protein serine/threonine kinase activity"/>
    <property type="evidence" value="ECO:0007669"/>
    <property type="project" value="UniProtKB-KW"/>
</dbReference>
<dbReference type="EMBL" id="JAMQYH010000004">
    <property type="protein sequence ID" value="KAJ1689444.1"/>
    <property type="molecule type" value="Genomic_DNA"/>
</dbReference>
<dbReference type="Gene3D" id="3.30.1490.310">
    <property type="match status" value="1"/>
</dbReference>